<dbReference type="Gene3D" id="3.40.50.300">
    <property type="entry name" value="P-loop containing nucleotide triphosphate hydrolases"/>
    <property type="match status" value="1"/>
</dbReference>
<gene>
    <name evidence="3" type="ORF">BSTAB16_7651</name>
</gene>
<evidence type="ECO:0000256" key="2">
    <source>
        <dbReference type="PIRSR" id="PIRSR007531-2"/>
    </source>
</evidence>
<accession>A0AAJ5T9A9</accession>
<keyword evidence="4" id="KW-1185">Reference proteome</keyword>
<evidence type="ECO:0000256" key="1">
    <source>
        <dbReference type="PIRSR" id="PIRSR007531-1"/>
    </source>
</evidence>
<organism evidence="3 4">
    <name type="scientific">Burkholderia stabilis</name>
    <dbReference type="NCBI Taxonomy" id="95485"/>
    <lineage>
        <taxon>Bacteria</taxon>
        <taxon>Pseudomonadati</taxon>
        <taxon>Pseudomonadota</taxon>
        <taxon>Betaproteobacteria</taxon>
        <taxon>Burkholderiales</taxon>
        <taxon>Burkholderiaceae</taxon>
        <taxon>Burkholderia</taxon>
        <taxon>Burkholderia cepacia complex</taxon>
    </lineage>
</organism>
<name>A0AAJ5T9A9_9BURK</name>
<sequence length="198" mass="21671">MDSTTAESEAKLIVLNGASSSGKSSIAAAVQSLSAIPALHIGADLMRCLVPQRHLPYVSWPDLDGGAHLAFAQAVHRSAAAFFEEGFTVVLDHGLYPPQWLRSCCEVLAAYRPLLVHLTCPQDELARREARRGDRRAGLAQHLAPRIHRHGICDIALDTTQAPPMMLAAQLLAKYDALARDAMARILETQAWMRLYEP</sequence>
<dbReference type="Proteomes" id="UP000268684">
    <property type="component" value="Chromosome III"/>
</dbReference>
<evidence type="ECO:0000313" key="3">
    <source>
        <dbReference type="EMBL" id="VBB17434.1"/>
    </source>
</evidence>
<dbReference type="SUPFAM" id="SSF52540">
    <property type="entry name" value="P-loop containing nucleoside triphosphate hydrolases"/>
    <property type="match status" value="1"/>
</dbReference>
<dbReference type="RefSeq" id="WP_163013115.1">
    <property type="nucleotide sequence ID" value="NZ_LR025744.1"/>
</dbReference>
<protein>
    <submittedName>
        <fullName evidence="3">Chloramphenicol phosphotransferase-like protein</fullName>
    </submittedName>
</protein>
<dbReference type="Pfam" id="PF07931">
    <property type="entry name" value="CPT"/>
    <property type="match status" value="1"/>
</dbReference>
<reference evidence="3 4" key="1">
    <citation type="submission" date="2017-11" db="EMBL/GenBank/DDBJ databases">
        <authorList>
            <person name="Seth-Smith MB H."/>
        </authorList>
    </citation>
    <scope>NUCLEOTIDE SEQUENCE [LARGE SCALE GENOMIC DNA]</scope>
    <source>
        <strain evidence="3">E</strain>
    </source>
</reference>
<dbReference type="PIRSF" id="PIRSF007531">
    <property type="entry name" value="CPT"/>
    <property type="match status" value="1"/>
</dbReference>
<evidence type="ECO:0000313" key="4">
    <source>
        <dbReference type="Proteomes" id="UP000268684"/>
    </source>
</evidence>
<feature type="active site" evidence="1">
    <location>
        <position position="44"/>
    </location>
</feature>
<dbReference type="InterPro" id="IPR027417">
    <property type="entry name" value="P-loop_NTPase"/>
</dbReference>
<dbReference type="InterPro" id="IPR012853">
    <property type="entry name" value="CPT"/>
</dbReference>
<proteinExistence type="predicted"/>
<dbReference type="GO" id="GO:0016740">
    <property type="term" value="F:transferase activity"/>
    <property type="evidence" value="ECO:0007669"/>
    <property type="project" value="InterPro"/>
</dbReference>
<feature type="binding site" evidence="2">
    <location>
        <begin position="17"/>
        <end position="24"/>
    </location>
    <ligand>
        <name>ATP</name>
        <dbReference type="ChEBI" id="CHEBI:30616"/>
    </ligand>
</feature>
<dbReference type="EMBL" id="LR025744">
    <property type="protein sequence ID" value="VBB17434.1"/>
    <property type="molecule type" value="Genomic_DNA"/>
</dbReference>
<dbReference type="AlphaFoldDB" id="A0AAJ5T9A9"/>
<dbReference type="GO" id="GO:0005524">
    <property type="term" value="F:ATP binding"/>
    <property type="evidence" value="ECO:0007669"/>
    <property type="project" value="InterPro"/>
</dbReference>
<dbReference type="GeneID" id="71060014"/>